<gene>
    <name evidence="2" type="ORF">M0R45_002870</name>
</gene>
<dbReference type="PANTHER" id="PTHR31672:SF13">
    <property type="entry name" value="F-BOX PROTEIN CPR30-LIKE"/>
    <property type="match status" value="1"/>
</dbReference>
<dbReference type="NCBIfam" id="TIGR01640">
    <property type="entry name" value="F_box_assoc_1"/>
    <property type="match status" value="1"/>
</dbReference>
<dbReference type="SMART" id="SM00256">
    <property type="entry name" value="FBOX"/>
    <property type="match status" value="1"/>
</dbReference>
<organism evidence="2 3">
    <name type="scientific">Rubus argutus</name>
    <name type="common">Southern blackberry</name>
    <dbReference type="NCBI Taxonomy" id="59490"/>
    <lineage>
        <taxon>Eukaryota</taxon>
        <taxon>Viridiplantae</taxon>
        <taxon>Streptophyta</taxon>
        <taxon>Embryophyta</taxon>
        <taxon>Tracheophyta</taxon>
        <taxon>Spermatophyta</taxon>
        <taxon>Magnoliopsida</taxon>
        <taxon>eudicotyledons</taxon>
        <taxon>Gunneridae</taxon>
        <taxon>Pentapetalae</taxon>
        <taxon>rosids</taxon>
        <taxon>fabids</taxon>
        <taxon>Rosales</taxon>
        <taxon>Rosaceae</taxon>
        <taxon>Rosoideae</taxon>
        <taxon>Rosoideae incertae sedis</taxon>
        <taxon>Rubus</taxon>
    </lineage>
</organism>
<sequence>MMMLNSSSKRKTSHCSCIVAEEIVNDILSRLPVKSLKRFQCVCKPWNDLIPEIDTNRLRLLYSPLLANPNPLLSIDYEALNKGNDGLAITELQCPEVVKRNTSLKFLGSCNGLVCLEMEEQDGIVLWNPSTRETKLFPKPPPIGNESQFYGFGYDPSTEDYKVMRGHSDHMKTVIEVFAVKRNTWRAHMDLCCIDLSFHDQGCFLNGALHWIKLGYMSSSIISFDLANDSFMETVPLPHCEPGDTKDLTSLGIGTTRNCLFVHSGPDTSDFNIWVMEEFGVRDSWTKVLNIPSEIIGRKHGHGEHCLKPLCILDSGEVLMEHDGNRLVLYNPREMTFRKIIKEDKDHSPIETVAYIETLVSPVM</sequence>
<dbReference type="InterPro" id="IPR001810">
    <property type="entry name" value="F-box_dom"/>
</dbReference>
<dbReference type="InterPro" id="IPR006527">
    <property type="entry name" value="F-box-assoc_dom_typ1"/>
</dbReference>
<evidence type="ECO:0000259" key="1">
    <source>
        <dbReference type="SMART" id="SM00256"/>
    </source>
</evidence>
<feature type="domain" description="F-box" evidence="1">
    <location>
        <begin position="19"/>
        <end position="59"/>
    </location>
</feature>
<dbReference type="Gene3D" id="1.20.1280.50">
    <property type="match status" value="1"/>
</dbReference>
<dbReference type="EMBL" id="JBEDUW010000097">
    <property type="protein sequence ID" value="KAK9906115.1"/>
    <property type="molecule type" value="Genomic_DNA"/>
</dbReference>
<evidence type="ECO:0000313" key="2">
    <source>
        <dbReference type="EMBL" id="KAK9906115.1"/>
    </source>
</evidence>
<dbReference type="SUPFAM" id="SSF81383">
    <property type="entry name" value="F-box domain"/>
    <property type="match status" value="1"/>
</dbReference>
<proteinExistence type="predicted"/>
<dbReference type="InterPro" id="IPR017451">
    <property type="entry name" value="F-box-assoc_interact_dom"/>
</dbReference>
<dbReference type="Pfam" id="PF07734">
    <property type="entry name" value="FBA_1"/>
    <property type="match status" value="1"/>
</dbReference>
<name>A0AAW1VLU2_RUBAR</name>
<protein>
    <recommendedName>
        <fullName evidence="1">F-box domain-containing protein</fullName>
    </recommendedName>
</protein>
<keyword evidence="3" id="KW-1185">Reference proteome</keyword>
<evidence type="ECO:0000313" key="3">
    <source>
        <dbReference type="Proteomes" id="UP001457282"/>
    </source>
</evidence>
<accession>A0AAW1VLU2</accession>
<dbReference type="Pfam" id="PF00646">
    <property type="entry name" value="F-box"/>
    <property type="match status" value="1"/>
</dbReference>
<dbReference type="InterPro" id="IPR050796">
    <property type="entry name" value="SCF_F-box_component"/>
</dbReference>
<dbReference type="PANTHER" id="PTHR31672">
    <property type="entry name" value="BNACNNG10540D PROTEIN"/>
    <property type="match status" value="1"/>
</dbReference>
<dbReference type="Proteomes" id="UP001457282">
    <property type="component" value="Unassembled WGS sequence"/>
</dbReference>
<dbReference type="InterPro" id="IPR036047">
    <property type="entry name" value="F-box-like_dom_sf"/>
</dbReference>
<dbReference type="AlphaFoldDB" id="A0AAW1VLU2"/>
<comment type="caution">
    <text evidence="2">The sequence shown here is derived from an EMBL/GenBank/DDBJ whole genome shotgun (WGS) entry which is preliminary data.</text>
</comment>
<dbReference type="CDD" id="cd22157">
    <property type="entry name" value="F-box_AtFBW1-like"/>
    <property type="match status" value="1"/>
</dbReference>
<reference evidence="2 3" key="1">
    <citation type="journal article" date="2023" name="G3 (Bethesda)">
        <title>A chromosome-length genome assembly and annotation of blackberry (Rubus argutus, cv. 'Hillquist').</title>
        <authorList>
            <person name="Bruna T."/>
            <person name="Aryal R."/>
            <person name="Dudchenko O."/>
            <person name="Sargent D.J."/>
            <person name="Mead D."/>
            <person name="Buti M."/>
            <person name="Cavallini A."/>
            <person name="Hytonen T."/>
            <person name="Andres J."/>
            <person name="Pham M."/>
            <person name="Weisz D."/>
            <person name="Mascagni F."/>
            <person name="Usai G."/>
            <person name="Natali L."/>
            <person name="Bassil N."/>
            <person name="Fernandez G.E."/>
            <person name="Lomsadze A."/>
            <person name="Armour M."/>
            <person name="Olukolu B."/>
            <person name="Poorten T."/>
            <person name="Britton C."/>
            <person name="Davik J."/>
            <person name="Ashrafi H."/>
            <person name="Aiden E.L."/>
            <person name="Borodovsky M."/>
            <person name="Worthington M."/>
        </authorList>
    </citation>
    <scope>NUCLEOTIDE SEQUENCE [LARGE SCALE GENOMIC DNA]</scope>
    <source>
        <strain evidence="2">PI 553951</strain>
    </source>
</reference>